<keyword evidence="1" id="KW-0812">Transmembrane</keyword>
<keyword evidence="1" id="KW-0472">Membrane</keyword>
<gene>
    <name evidence="2" type="ORF">DVH24_022048</name>
</gene>
<keyword evidence="1" id="KW-1133">Transmembrane helix</keyword>
<dbReference type="Proteomes" id="UP000290289">
    <property type="component" value="Chromosome 10"/>
</dbReference>
<reference evidence="2 3" key="1">
    <citation type="submission" date="2018-10" db="EMBL/GenBank/DDBJ databases">
        <title>A high-quality apple genome assembly.</title>
        <authorList>
            <person name="Hu J."/>
        </authorList>
    </citation>
    <scope>NUCLEOTIDE SEQUENCE [LARGE SCALE GENOMIC DNA]</scope>
    <source>
        <strain evidence="3">cv. HFTH1</strain>
        <tissue evidence="2">Young leaf</tissue>
    </source>
</reference>
<feature type="transmembrane region" description="Helical" evidence="1">
    <location>
        <begin position="52"/>
        <end position="73"/>
    </location>
</feature>
<protein>
    <submittedName>
        <fullName evidence="2">Uncharacterized protein</fullName>
    </submittedName>
</protein>
<evidence type="ECO:0000313" key="2">
    <source>
        <dbReference type="EMBL" id="RXH86775.1"/>
    </source>
</evidence>
<evidence type="ECO:0000313" key="3">
    <source>
        <dbReference type="Proteomes" id="UP000290289"/>
    </source>
</evidence>
<proteinExistence type="predicted"/>
<dbReference type="Gramene" id="mRNA:MD13G0154500">
    <property type="protein sequence ID" value="mRNA:MD13G0154500"/>
    <property type="gene ID" value="MD13G0154500"/>
</dbReference>
<keyword evidence="3" id="KW-1185">Reference proteome</keyword>
<dbReference type="EMBL" id="RDQH01000336">
    <property type="protein sequence ID" value="RXH86775.1"/>
    <property type="molecule type" value="Genomic_DNA"/>
</dbReference>
<organism evidence="2 3">
    <name type="scientific">Malus domestica</name>
    <name type="common">Apple</name>
    <name type="synonym">Pyrus malus</name>
    <dbReference type="NCBI Taxonomy" id="3750"/>
    <lineage>
        <taxon>Eukaryota</taxon>
        <taxon>Viridiplantae</taxon>
        <taxon>Streptophyta</taxon>
        <taxon>Embryophyta</taxon>
        <taxon>Tracheophyta</taxon>
        <taxon>Spermatophyta</taxon>
        <taxon>Magnoliopsida</taxon>
        <taxon>eudicotyledons</taxon>
        <taxon>Gunneridae</taxon>
        <taxon>Pentapetalae</taxon>
        <taxon>rosids</taxon>
        <taxon>fabids</taxon>
        <taxon>Rosales</taxon>
        <taxon>Rosaceae</taxon>
        <taxon>Amygdaloideae</taxon>
        <taxon>Maleae</taxon>
        <taxon>Malus</taxon>
    </lineage>
</organism>
<dbReference type="AlphaFoldDB" id="A0A498IWS7"/>
<comment type="caution">
    <text evidence="2">The sequence shown here is derived from an EMBL/GenBank/DDBJ whole genome shotgun (WGS) entry which is preliminary data.</text>
</comment>
<name>A0A498IWS7_MALDO</name>
<evidence type="ECO:0000256" key="1">
    <source>
        <dbReference type="SAM" id="Phobius"/>
    </source>
</evidence>
<sequence length="75" mass="8752">MGTTDCSKLSQRSGEICYVAPDYANYEALEKWCGNWLFVIDEKERFFVLHFLLYHLGLCKLFIIGDPFMYIVVSC</sequence>
<accession>A0A498IWS7</accession>